<evidence type="ECO:0000259" key="1">
    <source>
        <dbReference type="Pfam" id="PF00561"/>
    </source>
</evidence>
<dbReference type="AlphaFoldDB" id="A0A949JN64"/>
<sequence>MSKPPTLELPEGARARQLRTPRGEFAVHEAGEPTRGTVLLVPGFTGSKEDFITLLTPVAQAGYRVVAVDGRGQYESAGPLEGSGYAQPELAADVSAQCAALGGGVHLLGHSLGGLICRAAVLAEPKAFRSFTAMSSGPASVGAQQQERLKLLLGALPVMEMAAIWQAMRDLDPPEAADAQTPQAVGDFLRRRWLATSPHQLIAGAEQLLAEPDRVDQLAALDIPCHVLSGERDYAWPVELMDDMAHRLGAQRSLIPGAEHSPAVENPEATAQALLAFWQQH</sequence>
<dbReference type="InterPro" id="IPR000073">
    <property type="entry name" value="AB_hydrolase_1"/>
</dbReference>
<comment type="caution">
    <text evidence="2">The sequence shown here is derived from an EMBL/GenBank/DDBJ whole genome shotgun (WGS) entry which is preliminary data.</text>
</comment>
<keyword evidence="2" id="KW-0378">Hydrolase</keyword>
<gene>
    <name evidence="2" type="ORF">JGS22_016895</name>
</gene>
<name>A0A949JN64_9ACTN</name>
<keyword evidence="3" id="KW-1185">Reference proteome</keyword>
<accession>A0A949JN64</accession>
<reference evidence="2" key="1">
    <citation type="submission" date="2021-06" db="EMBL/GenBank/DDBJ databases">
        <title>Sequencing of actinobacteria type strains.</title>
        <authorList>
            <person name="Nguyen G.-S."/>
            <person name="Wentzel A."/>
        </authorList>
    </citation>
    <scope>NUCLEOTIDE SEQUENCE</scope>
    <source>
        <strain evidence="2">P38-E01</strain>
    </source>
</reference>
<proteinExistence type="predicted"/>
<organism evidence="2 3">
    <name type="scientific">Streptomyces tardus</name>
    <dbReference type="NCBI Taxonomy" id="2780544"/>
    <lineage>
        <taxon>Bacteria</taxon>
        <taxon>Bacillati</taxon>
        <taxon>Actinomycetota</taxon>
        <taxon>Actinomycetes</taxon>
        <taxon>Kitasatosporales</taxon>
        <taxon>Streptomycetaceae</taxon>
        <taxon>Streptomyces</taxon>
    </lineage>
</organism>
<dbReference type="SUPFAM" id="SSF53474">
    <property type="entry name" value="alpha/beta-Hydrolases"/>
    <property type="match status" value="1"/>
</dbReference>
<dbReference type="PANTHER" id="PTHR43194:SF2">
    <property type="entry name" value="PEROXISOMAL MEMBRANE PROTEIN LPX1"/>
    <property type="match status" value="1"/>
</dbReference>
<feature type="domain" description="AB hydrolase-1" evidence="1">
    <location>
        <begin position="37"/>
        <end position="267"/>
    </location>
</feature>
<dbReference type="GO" id="GO:0016787">
    <property type="term" value="F:hydrolase activity"/>
    <property type="evidence" value="ECO:0007669"/>
    <property type="project" value="UniProtKB-KW"/>
</dbReference>
<evidence type="ECO:0000313" key="3">
    <source>
        <dbReference type="Proteomes" id="UP000694501"/>
    </source>
</evidence>
<dbReference type="InterPro" id="IPR029058">
    <property type="entry name" value="AB_hydrolase_fold"/>
</dbReference>
<dbReference type="PANTHER" id="PTHR43194">
    <property type="entry name" value="HYDROLASE ALPHA/BETA FOLD FAMILY"/>
    <property type="match status" value="1"/>
</dbReference>
<dbReference type="Pfam" id="PF00561">
    <property type="entry name" value="Abhydrolase_1"/>
    <property type="match status" value="1"/>
</dbReference>
<dbReference type="RefSeq" id="WP_211039470.1">
    <property type="nucleotide sequence ID" value="NZ_JAELVF020000001.1"/>
</dbReference>
<evidence type="ECO:0000313" key="2">
    <source>
        <dbReference type="EMBL" id="MBU7599244.1"/>
    </source>
</evidence>
<dbReference type="EMBL" id="JAELVF020000001">
    <property type="protein sequence ID" value="MBU7599244.1"/>
    <property type="molecule type" value="Genomic_DNA"/>
</dbReference>
<protein>
    <submittedName>
        <fullName evidence="2">Alpha/beta hydrolase</fullName>
    </submittedName>
</protein>
<dbReference type="Proteomes" id="UP000694501">
    <property type="component" value="Unassembled WGS sequence"/>
</dbReference>
<dbReference type="Gene3D" id="3.40.50.1820">
    <property type="entry name" value="alpha/beta hydrolase"/>
    <property type="match status" value="1"/>
</dbReference>
<dbReference type="InterPro" id="IPR050228">
    <property type="entry name" value="Carboxylesterase_BioH"/>
</dbReference>